<sequence>MFNELLFKELIKSAVKETLHEQSLEENEFLGYWSSNQFKEKTNISEFDFRSKLLTDPAFQKCVYRFEGSRKYYIKVDEALNYLNKHMIRGIE</sequence>
<evidence type="ECO:0000313" key="1">
    <source>
        <dbReference type="EMBL" id="WOS96778.1"/>
    </source>
</evidence>
<dbReference type="RefSeq" id="WP_102167427.1">
    <property type="nucleotide sequence ID" value="NZ_CP136964.1"/>
</dbReference>
<evidence type="ECO:0000313" key="2">
    <source>
        <dbReference type="Proteomes" id="UP000243626"/>
    </source>
</evidence>
<reference evidence="2" key="1">
    <citation type="submission" date="2017-09" db="EMBL/GenBank/DDBJ databases">
        <title>Bacterial strain isolated from the female urinary microbiota.</title>
        <authorList>
            <person name="Thomas-White K."/>
            <person name="Kumar N."/>
            <person name="Forster S."/>
            <person name="Putonti C."/>
            <person name="Lawley T."/>
            <person name="Wolfe A.J."/>
        </authorList>
    </citation>
    <scope>NUCLEOTIDE SEQUENCE [LARGE SCALE GENOMIC DNA]</scope>
    <source>
        <strain evidence="2">UMB0959</strain>
    </source>
</reference>
<name>A0AAF0YJ03_9STAP</name>
<gene>
    <name evidence="1" type="ORF">CJ229_003265</name>
</gene>
<dbReference type="KEGG" id="nmy:CJ229_003265"/>
<dbReference type="AlphaFoldDB" id="A0AAF0YJ03"/>
<keyword evidence="2" id="KW-1185">Reference proteome</keyword>
<organism evidence="1 2">
    <name type="scientific">Nosocomiicoccus massiliensis</name>
    <dbReference type="NCBI Taxonomy" id="1232430"/>
    <lineage>
        <taxon>Bacteria</taxon>
        <taxon>Bacillati</taxon>
        <taxon>Bacillota</taxon>
        <taxon>Bacilli</taxon>
        <taxon>Bacillales</taxon>
        <taxon>Staphylococcaceae</taxon>
        <taxon>Nosocomiicoccus</taxon>
    </lineage>
</organism>
<protein>
    <submittedName>
        <fullName evidence="1">Uncharacterized protein</fullName>
    </submittedName>
</protein>
<dbReference type="Proteomes" id="UP000243626">
    <property type="component" value="Chromosome"/>
</dbReference>
<accession>A0AAF0YJ03</accession>
<proteinExistence type="predicted"/>
<reference evidence="1 2" key="2">
    <citation type="submission" date="2023-10" db="EMBL/GenBank/DDBJ databases">
        <authorList>
            <person name="Choi B."/>
        </authorList>
    </citation>
    <scope>NUCLEOTIDE SEQUENCE [LARGE SCALE GENOMIC DNA]</scope>
    <source>
        <strain evidence="1 2">UMB0959</strain>
    </source>
</reference>
<dbReference type="EMBL" id="CP136964">
    <property type="protein sequence ID" value="WOS96778.1"/>
    <property type="molecule type" value="Genomic_DNA"/>
</dbReference>